<evidence type="ECO:0000313" key="8">
    <source>
        <dbReference type="Proteomes" id="UP000064029"/>
    </source>
</evidence>
<feature type="domain" description="DUF6531" evidence="5">
    <location>
        <begin position="370"/>
        <end position="445"/>
    </location>
</feature>
<evidence type="ECO:0000256" key="1">
    <source>
        <dbReference type="ARBA" id="ARBA00022737"/>
    </source>
</evidence>
<dbReference type="NCBIfam" id="TIGR03696">
    <property type="entry name" value="Rhs_assc_core"/>
    <property type="match status" value="1"/>
</dbReference>
<name>A0A103QXJ5_9BURK</name>
<dbReference type="InterPro" id="IPR022385">
    <property type="entry name" value="Rhs_assc_core"/>
</dbReference>
<gene>
    <name evidence="7" type="ORF">WJ33_34805</name>
</gene>
<dbReference type="PANTHER" id="PTHR32305">
    <property type="match status" value="1"/>
</dbReference>
<dbReference type="Pfam" id="PF25023">
    <property type="entry name" value="TEN_YD-shell"/>
    <property type="match status" value="2"/>
</dbReference>
<accession>A0A103QXJ5</accession>
<feature type="region of interest" description="Disordered" evidence="2">
    <location>
        <begin position="314"/>
        <end position="338"/>
    </location>
</feature>
<dbReference type="Pfam" id="PF05593">
    <property type="entry name" value="RHS_repeat"/>
    <property type="match status" value="2"/>
</dbReference>
<dbReference type="Pfam" id="PF03527">
    <property type="entry name" value="RHS"/>
    <property type="match status" value="1"/>
</dbReference>
<reference evidence="7 8" key="1">
    <citation type="submission" date="2015-11" db="EMBL/GenBank/DDBJ databases">
        <title>Expanding the genomic diversity of Burkholderia species for the development of highly accurate diagnostics.</title>
        <authorList>
            <person name="Sahl J."/>
            <person name="Keim P."/>
            <person name="Wagner D."/>
        </authorList>
    </citation>
    <scope>NUCLEOTIDE SEQUENCE [LARGE SCALE GENOMIC DNA]</scope>
    <source>
        <strain evidence="7 8">MSMB2036</strain>
    </source>
</reference>
<dbReference type="InterPro" id="IPR025331">
    <property type="entry name" value="TNT"/>
</dbReference>
<dbReference type="OrthoDB" id="5445630at2"/>
<evidence type="ECO:0000259" key="3">
    <source>
        <dbReference type="Pfam" id="PF03527"/>
    </source>
</evidence>
<dbReference type="Pfam" id="PF14021">
    <property type="entry name" value="TNT"/>
    <property type="match status" value="1"/>
</dbReference>
<dbReference type="InterPro" id="IPR050708">
    <property type="entry name" value="T6SS_VgrG/RHS"/>
</dbReference>
<dbReference type="Pfam" id="PF20148">
    <property type="entry name" value="DUF6531"/>
    <property type="match status" value="1"/>
</dbReference>
<dbReference type="Gene3D" id="2.180.10.10">
    <property type="entry name" value="RHS repeat-associated core"/>
    <property type="match status" value="3"/>
</dbReference>
<proteinExistence type="predicted"/>
<dbReference type="InterPro" id="IPR006530">
    <property type="entry name" value="YD"/>
</dbReference>
<evidence type="ECO:0000259" key="4">
    <source>
        <dbReference type="Pfam" id="PF14021"/>
    </source>
</evidence>
<dbReference type="CDD" id="cd20743">
    <property type="entry name" value="FIX_RhsA-like"/>
    <property type="match status" value="1"/>
</dbReference>
<dbReference type="Proteomes" id="UP000064029">
    <property type="component" value="Unassembled WGS sequence"/>
</dbReference>
<feature type="domain" description="TNT" evidence="4">
    <location>
        <begin position="1473"/>
        <end position="1560"/>
    </location>
</feature>
<comment type="caution">
    <text evidence="7">The sequence shown here is derived from an EMBL/GenBank/DDBJ whole genome shotgun (WGS) entry which is preliminary data.</text>
</comment>
<evidence type="ECO:0000256" key="2">
    <source>
        <dbReference type="SAM" id="MobiDB-lite"/>
    </source>
</evidence>
<feature type="compositionally biased region" description="Basic and acidic residues" evidence="2">
    <location>
        <begin position="1141"/>
        <end position="1152"/>
    </location>
</feature>
<dbReference type="GO" id="GO:0050135">
    <property type="term" value="F:NADP+ nucleosidase activity"/>
    <property type="evidence" value="ECO:0007669"/>
    <property type="project" value="InterPro"/>
</dbReference>
<dbReference type="EMBL" id="LOXM01000239">
    <property type="protein sequence ID" value="KVG57405.1"/>
    <property type="molecule type" value="Genomic_DNA"/>
</dbReference>
<dbReference type="InterPro" id="IPR001826">
    <property type="entry name" value="RHS"/>
</dbReference>
<feature type="domain" description="RHS protein conserved region" evidence="3">
    <location>
        <begin position="1318"/>
        <end position="1352"/>
    </location>
</feature>
<sequence>MTASGVIQPKPTDVFVSPIMKITEADAKAGIDVFDKWLIKVSGGGVNVGRLKMVAENVPVLANIFAAVDAVLDVKAMIEHGDKPIDAFDWVNLGLDLIGVVPLPPGTAEIRMGARPVLKLIRQEIVKSGKAVGDAALQVLRDAIIAAIIANVQERYAGEIEKFLKVMRDGLKEVLDHCAKFIGDLMKAIADLFAHAAGKKYEVGHNVKSAGSHLKGAGEAIVAYDGRKVLSNFGGFLTDIWKVEGKAVINVATSAGELIDPNSTKKLQLFADDIYKRIPTIQKRIRELDGNDAGKIGWLITIGEDGMRSWRKRNPKPHSTGVHAQGTTKVAEQRQQHPVDTVQKTTDAKHPGPNCCQVNFPVKTPPAATGNSIGFALGDEQITHDDFTLDGPLPIVWQRTYRSFFDANDEHGELGARWMTSYTARFDVREAKLVYHDASGRSLDYPLLAAGDAHDDLSEGHTLLRLDEQWLTLTRGHELLETYERHGNAFRLAFVKDRAGNQVTLDYDAEGRLHRLIASQAQVAFRHDAHGRIVGIAHHDAQGEYVGTLASYEYDDKNDLVGATDRYGNRREYRYRHHLVTRYTDRTGRGVNLEWNGDGPKAKCFREYADDGSNEVRLAWHPDFRMVSVTDAIGNVTHHYYDSKGYSFRVIHPDGSEEWMYRDENDRLVQYIHRDGTVDQMEYDARGNLVRHQRPDGSVIEMAYDVKDQIVRVTDPLGHPWLREYDDAGNMVVQVDPLGHKIEYGYDERGMVTEIKDAKGGTKTLKYDSAGRLTSYTDCSGKTTQWTYDAQGRLTETKDPAGGAVTYRYGANGQLTEVVSPAGREQLSHDAEGRLLTHADPLNRVTRYGYDARGRVNIRTDALGQTLTYRYDRLGRLIALTDPNRATYAFRYDAAGRLIEEIDFDGKATRYSYDEASSRLASVDEAGQIMQMSYDRGGRLNGRSVDAEEERFTFDPLGRLIEARNRYSRIQRFFDPVGNLVREHHAYDLFGESRSFVWHHQYDEIGTRVRTVRPDGRAVDWLTYGSGHVHGVMLDGKELVQFERDDLHRETLRTFPSKIDQRTAYDPAGRLAQMAVQRANAPAPLAQRRYRYDAAGQLMQIDDSRKGLTDYRYDPVGRLLESAGPAGRERFAFDPASNIVDPERHEAARNESRPSPARTESTLPPEVPKVLGNLLKQYAGLHFDYDARGNLVHRRSPAGEQHYEWNAFNRLTAARVEEAARTSESRYYYDALGRRIAKEVNGERTVYGWDGDVLAYESGEQGSTHYLYEAGSFVPMVQYVSASVAGLATPVHGDGDRYLPEDDPLQRMPKRVGDAHAFYYHCDQIGTPQLLTDDDGEVVWEASYKAWGQVQQVIARASKAAGVVPGNSLRLPGQQFDEETGLHYNRHRYYDPNSGRFVSKDPIGLAGGINVYQYAPNPISWTDPLGLARCASNPATVAQDAAGRWRDAQGRFAKNPGWPSNYGFAAGQDSMVTLPSGMRIDRFGRPSGGFVAPAGTPFGKRALPDSSYNSEYHVYEVTKPIEGVRAGPAEPWFRQPGGGTQYQLPRSVEAHLKDGELTEVACPLSRPKR</sequence>
<evidence type="ECO:0000259" key="5">
    <source>
        <dbReference type="Pfam" id="PF20148"/>
    </source>
</evidence>
<dbReference type="InterPro" id="IPR031325">
    <property type="entry name" value="RHS_repeat"/>
</dbReference>
<feature type="region of interest" description="Disordered" evidence="2">
    <location>
        <begin position="1132"/>
        <end position="1166"/>
    </location>
</feature>
<evidence type="ECO:0000259" key="6">
    <source>
        <dbReference type="Pfam" id="PF25023"/>
    </source>
</evidence>
<dbReference type="PANTHER" id="PTHR32305:SF15">
    <property type="entry name" value="PROTEIN RHSA-RELATED"/>
    <property type="match status" value="1"/>
</dbReference>
<protein>
    <submittedName>
        <fullName evidence="7">Sugar-binding protein</fullName>
    </submittedName>
</protein>
<evidence type="ECO:0000313" key="7">
    <source>
        <dbReference type="EMBL" id="KVG57405.1"/>
    </source>
</evidence>
<organism evidence="7 8">
    <name type="scientific">Burkholderia ubonensis</name>
    <dbReference type="NCBI Taxonomy" id="101571"/>
    <lineage>
        <taxon>Bacteria</taxon>
        <taxon>Pseudomonadati</taxon>
        <taxon>Pseudomonadota</taxon>
        <taxon>Betaproteobacteria</taxon>
        <taxon>Burkholderiales</taxon>
        <taxon>Burkholderiaceae</taxon>
        <taxon>Burkholderia</taxon>
        <taxon>Burkholderia cepacia complex</taxon>
    </lineage>
</organism>
<dbReference type="RefSeq" id="WP_059757056.1">
    <property type="nucleotide sequence ID" value="NZ_CP013414.1"/>
</dbReference>
<dbReference type="NCBIfam" id="TIGR01643">
    <property type="entry name" value="YD_repeat_2x"/>
    <property type="match status" value="7"/>
</dbReference>
<feature type="domain" description="Teneurin-like YD-shell" evidence="6">
    <location>
        <begin position="765"/>
        <end position="922"/>
    </location>
</feature>
<dbReference type="InterPro" id="IPR045351">
    <property type="entry name" value="DUF6531"/>
</dbReference>
<dbReference type="InterPro" id="IPR056823">
    <property type="entry name" value="TEN-like_YD-shell"/>
</dbReference>
<keyword evidence="1" id="KW-0677">Repeat</keyword>
<feature type="domain" description="Teneurin-like YD-shell" evidence="6">
    <location>
        <begin position="1064"/>
        <end position="1244"/>
    </location>
</feature>